<name>A0A8S1MJ04_9CILI</name>
<comment type="caution">
    <text evidence="2">The sequence shown here is derived from an EMBL/GenBank/DDBJ whole genome shotgun (WGS) entry which is preliminary data.</text>
</comment>
<keyword evidence="1" id="KW-0175">Coiled coil</keyword>
<sequence length="770" mass="91088">MQKQLSAYDQLEQFFQRSDIKIDEYQSAFSNQIVLFACSNLDQNKTFIQFQMNPIQTEIATVNIPNARIFPFKDLQSQEIVQKFQQNSDIILYSFMHSYDTISVSYLEFCELFAITYNGYTIIIGNDQDVNKWNPPNKERFFEVVYTFFGILSRLNRALQNFKKDLINRSLIGMFNYKSIQWLGIVEHYGSEKLLQPDIVKNFLQKYNLEFVFVKCYQGVNLNSIQQIYQEIRNQLIFDFNDMNIGSTLYFWSSKQFLGSYFIPHKHYEILDTVKKMFKERKFINQQQSPYSFLSDYDLNSSEIEFYKKYINRILRDNSSGYTFSTLTSIIFNAILIGQENQHNKFEQRYPLSFCMKPTSIVIIPLGFNISGLGFDNLFQSLQQIFSFVKKIKSVNQITNTRQIYYFDQCFCFDQCQNLINHLNKIKNLKIVGLLHQNNQQSYKLQSGESLPFSFDYISYSLIESSKTYDNFENSINILLSYLDQDIKQLPLNELLQISIIPEDQKQGKIKILCQEQDIYEIIYNKNLNIEQMRNHFLQLRQNNSSVNDQNFQVQVQNQYFYKQSLKLIADIEAQLRIFLQNPKTSRSYVIITNQYNQQQCEKQKSSECIITNQSWKEIEDYVLDSLELIKEIYRQNEIISQTFKILDSQFLHAGQVVYKSNKIPFKVLNNKISSVKMQIFVIVLNAMIIILPQDLQLFSGITIYTKQLEASCMDDILKILKENIEKLQQENIEERSVVNQQFNFNNQDWNAYIVKYSSAEINLQNIKQE</sequence>
<evidence type="ECO:0000313" key="3">
    <source>
        <dbReference type="Proteomes" id="UP000692954"/>
    </source>
</evidence>
<accession>A0A8S1MJ04</accession>
<keyword evidence="3" id="KW-1185">Reference proteome</keyword>
<feature type="coiled-coil region" evidence="1">
    <location>
        <begin position="711"/>
        <end position="738"/>
    </location>
</feature>
<proteinExistence type="predicted"/>
<dbReference type="EMBL" id="CAJJDN010000038">
    <property type="protein sequence ID" value="CAD8078842.1"/>
    <property type="molecule type" value="Genomic_DNA"/>
</dbReference>
<organism evidence="2 3">
    <name type="scientific">Paramecium sonneborni</name>
    <dbReference type="NCBI Taxonomy" id="65129"/>
    <lineage>
        <taxon>Eukaryota</taxon>
        <taxon>Sar</taxon>
        <taxon>Alveolata</taxon>
        <taxon>Ciliophora</taxon>
        <taxon>Intramacronucleata</taxon>
        <taxon>Oligohymenophorea</taxon>
        <taxon>Peniculida</taxon>
        <taxon>Parameciidae</taxon>
        <taxon>Paramecium</taxon>
    </lineage>
</organism>
<evidence type="ECO:0000256" key="1">
    <source>
        <dbReference type="SAM" id="Coils"/>
    </source>
</evidence>
<gene>
    <name evidence="2" type="ORF">PSON_ATCC_30995.1.T0380143</name>
</gene>
<evidence type="ECO:0000313" key="2">
    <source>
        <dbReference type="EMBL" id="CAD8078842.1"/>
    </source>
</evidence>
<protein>
    <submittedName>
        <fullName evidence="2">Uncharacterized protein</fullName>
    </submittedName>
</protein>
<dbReference type="Proteomes" id="UP000692954">
    <property type="component" value="Unassembled WGS sequence"/>
</dbReference>
<reference evidence="2" key="1">
    <citation type="submission" date="2021-01" db="EMBL/GenBank/DDBJ databases">
        <authorList>
            <consortium name="Genoscope - CEA"/>
            <person name="William W."/>
        </authorList>
    </citation>
    <scope>NUCLEOTIDE SEQUENCE</scope>
</reference>
<dbReference type="OrthoDB" id="300058at2759"/>
<dbReference type="AlphaFoldDB" id="A0A8S1MJ04"/>